<keyword evidence="2" id="KW-1185">Reference proteome</keyword>
<protein>
    <submittedName>
        <fullName evidence="1">Uncharacterized protein</fullName>
    </submittedName>
</protein>
<proteinExistence type="predicted"/>
<organism evidence="1 2">
    <name type="scientific">Elysia crispata</name>
    <name type="common">lettuce slug</name>
    <dbReference type="NCBI Taxonomy" id="231223"/>
    <lineage>
        <taxon>Eukaryota</taxon>
        <taxon>Metazoa</taxon>
        <taxon>Spiralia</taxon>
        <taxon>Lophotrochozoa</taxon>
        <taxon>Mollusca</taxon>
        <taxon>Gastropoda</taxon>
        <taxon>Heterobranchia</taxon>
        <taxon>Euthyneura</taxon>
        <taxon>Panpulmonata</taxon>
        <taxon>Sacoglossa</taxon>
        <taxon>Placobranchoidea</taxon>
        <taxon>Plakobranchidae</taxon>
        <taxon>Elysia</taxon>
    </lineage>
</organism>
<gene>
    <name evidence="1" type="ORF">RRG08_061144</name>
</gene>
<accession>A0AAE1CEH2</accession>
<dbReference type="Proteomes" id="UP001283361">
    <property type="component" value="Unassembled WGS sequence"/>
</dbReference>
<sequence>MKDKRVCEGRTQGLVVSLTGSDRNYCVTGVDGTLVYPDRHGSFPVQTLYLPTKEFLVTRLVSSLVMIDHRRLNTARRQVEKVAPNQQDPDLFVSLTRGVTPHSHKLLTSGKLSHSLQPLCVCVIDWTLIEELLKLGQLPQGDGKTFLLLPRHGLSKKWSQQLERGVERLGTVTRLARTIRGVRI</sequence>
<evidence type="ECO:0000313" key="1">
    <source>
        <dbReference type="EMBL" id="KAK3690703.1"/>
    </source>
</evidence>
<reference evidence="1" key="1">
    <citation type="journal article" date="2023" name="G3 (Bethesda)">
        <title>A reference genome for the long-term kleptoplast-retaining sea slug Elysia crispata morphotype clarki.</title>
        <authorList>
            <person name="Eastman K.E."/>
            <person name="Pendleton A.L."/>
            <person name="Shaikh M.A."/>
            <person name="Suttiyut T."/>
            <person name="Ogas R."/>
            <person name="Tomko P."/>
            <person name="Gavelis G."/>
            <person name="Widhalm J.R."/>
            <person name="Wisecaver J.H."/>
        </authorList>
    </citation>
    <scope>NUCLEOTIDE SEQUENCE</scope>
    <source>
        <strain evidence="1">ECLA1</strain>
    </source>
</reference>
<dbReference type="AlphaFoldDB" id="A0AAE1CEH2"/>
<dbReference type="EMBL" id="JAWDGP010008107">
    <property type="protein sequence ID" value="KAK3690703.1"/>
    <property type="molecule type" value="Genomic_DNA"/>
</dbReference>
<evidence type="ECO:0000313" key="2">
    <source>
        <dbReference type="Proteomes" id="UP001283361"/>
    </source>
</evidence>
<name>A0AAE1CEH2_9GAST</name>
<comment type="caution">
    <text evidence="1">The sequence shown here is derived from an EMBL/GenBank/DDBJ whole genome shotgun (WGS) entry which is preliminary data.</text>
</comment>